<accession>A0A7G9RDW8</accession>
<feature type="transmembrane region" description="Helical" evidence="1">
    <location>
        <begin position="185"/>
        <end position="205"/>
    </location>
</feature>
<dbReference type="KEGG" id="nmes:H9L09_05135"/>
<name>A0A7G9RDW8_9ACTN</name>
<evidence type="ECO:0000313" key="3">
    <source>
        <dbReference type="Proteomes" id="UP000515947"/>
    </source>
</evidence>
<proteinExistence type="predicted"/>
<keyword evidence="1" id="KW-0472">Membrane</keyword>
<feature type="transmembrane region" description="Helical" evidence="1">
    <location>
        <begin position="98"/>
        <end position="117"/>
    </location>
</feature>
<keyword evidence="1" id="KW-0812">Transmembrane</keyword>
<feature type="transmembrane region" description="Helical" evidence="1">
    <location>
        <begin position="16"/>
        <end position="37"/>
    </location>
</feature>
<dbReference type="AlphaFoldDB" id="A0A7G9RDW8"/>
<keyword evidence="1" id="KW-1133">Transmembrane helix</keyword>
<evidence type="ECO:0000256" key="1">
    <source>
        <dbReference type="SAM" id="Phobius"/>
    </source>
</evidence>
<reference evidence="2 3" key="1">
    <citation type="submission" date="2020-08" db="EMBL/GenBank/DDBJ databases">
        <title>Genome sequence of Nocardioides mesophilus KACC 16243T.</title>
        <authorList>
            <person name="Hyun D.-W."/>
            <person name="Bae J.-W."/>
        </authorList>
    </citation>
    <scope>NUCLEOTIDE SEQUENCE [LARGE SCALE GENOMIC DNA]</scope>
    <source>
        <strain evidence="2 3">KACC 16243</strain>
    </source>
</reference>
<dbReference type="EMBL" id="CP060713">
    <property type="protein sequence ID" value="QNN53793.1"/>
    <property type="molecule type" value="Genomic_DNA"/>
</dbReference>
<gene>
    <name evidence="2" type="ORF">H9L09_05135</name>
</gene>
<keyword evidence="3" id="KW-1185">Reference proteome</keyword>
<feature type="transmembrane region" description="Helical" evidence="1">
    <location>
        <begin position="154"/>
        <end position="173"/>
    </location>
</feature>
<sequence length="215" mass="22250">MTDLRADRALAQIDRLTWTLGAFVVALLLILVPLSVFGSGSLLGFGEPEVCATTRPGVVAFGGNDAPGEEVLGLREDARWSTATLHVCDTAPGLGTRLGGALGGAAELVLFLGSLFLTRRVIRRARRDGLFSSAVAGAVRVLGLFLVVGAPVSALLGALSTQLVLASAVRGMTWHDNLLAGDLPWTALIAGVGILSVARVLAFAHDLQDDVDGTV</sequence>
<protein>
    <submittedName>
        <fullName evidence="2">DUF2975 domain-containing protein</fullName>
    </submittedName>
</protein>
<dbReference type="Proteomes" id="UP000515947">
    <property type="component" value="Chromosome"/>
</dbReference>
<dbReference type="Pfam" id="PF11188">
    <property type="entry name" value="DUF2975"/>
    <property type="match status" value="1"/>
</dbReference>
<dbReference type="RefSeq" id="WP_187579637.1">
    <property type="nucleotide sequence ID" value="NZ_CP060713.1"/>
</dbReference>
<organism evidence="2 3">
    <name type="scientific">Nocardioides mesophilus</name>
    <dbReference type="NCBI Taxonomy" id="433659"/>
    <lineage>
        <taxon>Bacteria</taxon>
        <taxon>Bacillati</taxon>
        <taxon>Actinomycetota</taxon>
        <taxon>Actinomycetes</taxon>
        <taxon>Propionibacteriales</taxon>
        <taxon>Nocardioidaceae</taxon>
        <taxon>Nocardioides</taxon>
    </lineage>
</organism>
<evidence type="ECO:0000313" key="2">
    <source>
        <dbReference type="EMBL" id="QNN53793.1"/>
    </source>
</evidence>
<dbReference type="InterPro" id="IPR021354">
    <property type="entry name" value="DUF2975"/>
</dbReference>